<protein>
    <submittedName>
        <fullName evidence="1">Uncharacterized protein</fullName>
    </submittedName>
</protein>
<name>A0A6G5AFH4_RHIMP</name>
<organism evidence="1">
    <name type="scientific">Rhipicephalus microplus</name>
    <name type="common">Cattle tick</name>
    <name type="synonym">Boophilus microplus</name>
    <dbReference type="NCBI Taxonomy" id="6941"/>
    <lineage>
        <taxon>Eukaryota</taxon>
        <taxon>Metazoa</taxon>
        <taxon>Ecdysozoa</taxon>
        <taxon>Arthropoda</taxon>
        <taxon>Chelicerata</taxon>
        <taxon>Arachnida</taxon>
        <taxon>Acari</taxon>
        <taxon>Parasitiformes</taxon>
        <taxon>Ixodida</taxon>
        <taxon>Ixodoidea</taxon>
        <taxon>Ixodidae</taxon>
        <taxon>Rhipicephalinae</taxon>
        <taxon>Rhipicephalus</taxon>
        <taxon>Boophilus</taxon>
    </lineage>
</organism>
<accession>A0A6G5AFH4</accession>
<dbReference type="AlphaFoldDB" id="A0A6G5AFH4"/>
<evidence type="ECO:0000313" key="1">
    <source>
        <dbReference type="EMBL" id="NIE49559.1"/>
    </source>
</evidence>
<reference evidence="1" key="1">
    <citation type="submission" date="2020-03" db="EMBL/GenBank/DDBJ databases">
        <title>A transcriptome and proteome of the tick Rhipicephalus microplus shaped by the genetic composition of its hosts and developmental stage.</title>
        <authorList>
            <person name="Garcia G.R."/>
            <person name="Ribeiro J.M.C."/>
            <person name="Maruyama S.R."/>
            <person name="Gardinasse L.G."/>
            <person name="Nelson K."/>
            <person name="Ferreira B.R."/>
            <person name="Andrade T.G."/>
            <person name="Santos I.K.F.M."/>
        </authorList>
    </citation>
    <scope>NUCLEOTIDE SEQUENCE</scope>
    <source>
        <strain evidence="1">NSGR</strain>
        <tissue evidence="1">Salivary glands</tissue>
    </source>
</reference>
<proteinExistence type="predicted"/>
<dbReference type="EMBL" id="GIKN01007286">
    <property type="protein sequence ID" value="NIE49559.1"/>
    <property type="molecule type" value="Transcribed_RNA"/>
</dbReference>
<sequence>MRVCNSKNEVQSIAERLKIICIFYEHSTEVPGAVQLRKTANQGALCKGSEVVERGTFSEERLQPFLVKFLNLLQLCVACCAGYYWNGLARCTVMRMYPINVSSL</sequence>